<protein>
    <recommendedName>
        <fullName evidence="1">Thiopeptide-type bacteriocin biosynthesis domain-containing protein</fullName>
    </recommendedName>
</protein>
<evidence type="ECO:0000313" key="2">
    <source>
        <dbReference type="EMBL" id="QBD82834.1"/>
    </source>
</evidence>
<dbReference type="KEGG" id="kbs:EPA93_45485"/>
<dbReference type="OrthoDB" id="1273722at2"/>
<name>A0A4P6K3U8_KTERU</name>
<keyword evidence="3" id="KW-1185">Reference proteome</keyword>
<dbReference type="NCBIfam" id="TIGR03891">
    <property type="entry name" value="thiopep_ocin"/>
    <property type="match status" value="1"/>
</dbReference>
<dbReference type="Proteomes" id="UP000290365">
    <property type="component" value="Chromosome"/>
</dbReference>
<gene>
    <name evidence="2" type="ORF">EPA93_45485</name>
</gene>
<evidence type="ECO:0000313" key="3">
    <source>
        <dbReference type="Proteomes" id="UP000290365"/>
    </source>
</evidence>
<proteinExistence type="predicted"/>
<dbReference type="Pfam" id="PF14028">
    <property type="entry name" value="Lant_dehydr_C"/>
    <property type="match status" value="1"/>
</dbReference>
<reference evidence="2 3" key="1">
    <citation type="submission" date="2019-01" db="EMBL/GenBank/DDBJ databases">
        <title>Ktedonosporobacter rubrisoli SCAWS-G2.</title>
        <authorList>
            <person name="Huang Y."/>
            <person name="Yan B."/>
        </authorList>
    </citation>
    <scope>NUCLEOTIDE SEQUENCE [LARGE SCALE GENOMIC DNA]</scope>
    <source>
        <strain evidence="2 3">SCAWS-G2</strain>
    </source>
</reference>
<accession>A0A4P6K3U8</accession>
<evidence type="ECO:0000259" key="1">
    <source>
        <dbReference type="Pfam" id="PF14028"/>
    </source>
</evidence>
<feature type="domain" description="Thiopeptide-type bacteriocin biosynthesis" evidence="1">
    <location>
        <begin position="10"/>
        <end position="335"/>
    </location>
</feature>
<dbReference type="AlphaFoldDB" id="A0A4P6K3U8"/>
<organism evidence="2 3">
    <name type="scientific">Ktedonosporobacter rubrisoli</name>
    <dbReference type="NCBI Taxonomy" id="2509675"/>
    <lineage>
        <taxon>Bacteria</taxon>
        <taxon>Bacillati</taxon>
        <taxon>Chloroflexota</taxon>
        <taxon>Ktedonobacteria</taxon>
        <taxon>Ktedonobacterales</taxon>
        <taxon>Ktedonosporobacteraceae</taxon>
        <taxon>Ktedonosporobacter</taxon>
    </lineage>
</organism>
<dbReference type="InterPro" id="IPR023809">
    <property type="entry name" value="Thiopep_bacteriocin_synth_dom"/>
</dbReference>
<dbReference type="EMBL" id="CP035758">
    <property type="protein sequence ID" value="QBD82834.1"/>
    <property type="molecule type" value="Genomic_DNA"/>
</dbReference>
<sequence length="348" mass="41531">MGAKALNKEWISIHIFYYGDLNSLLVSCVQPLIESLREQSLIERYFFIRYWQEGLHIRLRLLPMDFADHDKIKYLAEQAISQFLIQRPALYKPNPQIYAPFQRYLFIAEYGREKLIETYGEHGSIPLRPNNSFAYIPYEPEYDRYGGVAGVDLAEWHFEYSSAMVLKLLTRINMTVPTIALGISFQLMQYYFFELFDTEEEIIQAIETYMKYWEKGRFAKNTKNVIDQSYKTRYEHMQTTLRHRVSQIRDYMLDSKLRQKATDVELEWSDHLHTFREKINAFIINNEQFDTISDRNIDLTHLRHKLLISYAHMTNNRIGTSIKQERYLAYLLFQALKDMRQPSTELMG</sequence>